<keyword evidence="5 8" id="KW-1133">Transmembrane helix</keyword>
<protein>
    <submittedName>
        <fullName evidence="9">CD164 sialomucin-like 2 protein</fullName>
    </submittedName>
</protein>
<evidence type="ECO:0000256" key="3">
    <source>
        <dbReference type="ARBA" id="ARBA00022692"/>
    </source>
</evidence>
<keyword evidence="6 8" id="KW-0472">Membrane</keyword>
<evidence type="ECO:0000313" key="10">
    <source>
        <dbReference type="Proteomes" id="UP000646548"/>
    </source>
</evidence>
<accession>A0A834FPZ8</accession>
<proteinExistence type="inferred from homology"/>
<dbReference type="GO" id="GO:0031410">
    <property type="term" value="C:cytoplasmic vesicle"/>
    <property type="evidence" value="ECO:0007669"/>
    <property type="project" value="TreeGrafter"/>
</dbReference>
<dbReference type="Pfam" id="PF05283">
    <property type="entry name" value="MGC-24"/>
    <property type="match status" value="1"/>
</dbReference>
<keyword evidence="4" id="KW-0732">Signal</keyword>
<keyword evidence="3 8" id="KW-0812">Transmembrane</keyword>
<dbReference type="PANTHER" id="PTHR11337">
    <property type="entry name" value="MUCIN/PORIMIN"/>
    <property type="match status" value="1"/>
</dbReference>
<dbReference type="PANTHER" id="PTHR11337:SF11">
    <property type="entry name" value="CD164 SIALOMUCIN-LIKE 2 PROTEIN"/>
    <property type="match status" value="1"/>
</dbReference>
<dbReference type="AlphaFoldDB" id="A0A834FPZ8"/>
<name>A0A834FPZ8_ORYME</name>
<evidence type="ECO:0000256" key="5">
    <source>
        <dbReference type="ARBA" id="ARBA00022989"/>
    </source>
</evidence>
<dbReference type="EMBL" id="WKFB01000044">
    <property type="protein sequence ID" value="KAF6737931.1"/>
    <property type="molecule type" value="Genomic_DNA"/>
</dbReference>
<dbReference type="InterPro" id="IPR007947">
    <property type="entry name" value="CD164_MGC24"/>
</dbReference>
<evidence type="ECO:0000256" key="2">
    <source>
        <dbReference type="ARBA" id="ARBA00005341"/>
    </source>
</evidence>
<dbReference type="Proteomes" id="UP000646548">
    <property type="component" value="Unassembled WGS sequence"/>
</dbReference>
<evidence type="ECO:0000256" key="1">
    <source>
        <dbReference type="ARBA" id="ARBA00004479"/>
    </source>
</evidence>
<evidence type="ECO:0000313" key="9">
    <source>
        <dbReference type="EMBL" id="KAF6737931.1"/>
    </source>
</evidence>
<evidence type="ECO:0000256" key="7">
    <source>
        <dbReference type="ARBA" id="ARBA00023180"/>
    </source>
</evidence>
<comment type="subcellular location">
    <subcellularLocation>
        <location evidence="1">Membrane</location>
        <topology evidence="1">Single-pass type I membrane protein</topology>
    </subcellularLocation>
</comment>
<feature type="transmembrane region" description="Helical" evidence="8">
    <location>
        <begin position="176"/>
        <end position="197"/>
    </location>
</feature>
<reference evidence="9" key="1">
    <citation type="journal article" name="BMC Genomics">
        <title>Long-read sequencing and de novo genome assembly of marine medaka (Oryzias melastigma).</title>
        <authorList>
            <person name="Liang P."/>
            <person name="Saqib H.S.A."/>
            <person name="Ni X."/>
            <person name="Shen Y."/>
        </authorList>
    </citation>
    <scope>NUCLEOTIDE SEQUENCE</scope>
    <source>
        <strain evidence="9">Bigg-433</strain>
    </source>
</reference>
<evidence type="ECO:0000256" key="4">
    <source>
        <dbReference type="ARBA" id="ARBA00022729"/>
    </source>
</evidence>
<comment type="similarity">
    <text evidence="2">Belongs to the CD164 family.</text>
</comment>
<organism evidence="9 10">
    <name type="scientific">Oryzias melastigma</name>
    <name type="common">Marine medaka</name>
    <dbReference type="NCBI Taxonomy" id="30732"/>
    <lineage>
        <taxon>Eukaryota</taxon>
        <taxon>Metazoa</taxon>
        <taxon>Chordata</taxon>
        <taxon>Craniata</taxon>
        <taxon>Vertebrata</taxon>
        <taxon>Euteleostomi</taxon>
        <taxon>Actinopterygii</taxon>
        <taxon>Neopterygii</taxon>
        <taxon>Teleostei</taxon>
        <taxon>Neoteleostei</taxon>
        <taxon>Acanthomorphata</taxon>
        <taxon>Ovalentaria</taxon>
        <taxon>Atherinomorphae</taxon>
        <taxon>Beloniformes</taxon>
        <taxon>Adrianichthyidae</taxon>
        <taxon>Oryziinae</taxon>
        <taxon>Oryzias</taxon>
    </lineage>
</organism>
<evidence type="ECO:0000256" key="6">
    <source>
        <dbReference type="ARBA" id="ARBA00023136"/>
    </source>
</evidence>
<gene>
    <name evidence="9" type="ORF">FQA47_023663</name>
</gene>
<evidence type="ECO:0000256" key="8">
    <source>
        <dbReference type="SAM" id="Phobius"/>
    </source>
</evidence>
<dbReference type="GO" id="GO:0016020">
    <property type="term" value="C:membrane"/>
    <property type="evidence" value="ECO:0007669"/>
    <property type="project" value="UniProtKB-SubCell"/>
</dbReference>
<keyword evidence="7" id="KW-0325">Glycoprotein</keyword>
<comment type="caution">
    <text evidence="9">The sequence shown here is derived from an EMBL/GenBank/DDBJ whole genome shotgun (WGS) entry which is preliminary data.</text>
</comment>
<sequence>MVSLLNKRLSTSRSWKIPGVCCRCWGSAAVRMQPSALRALCSALLLLTVVPSVCSQSDCSQADSCDLCVGDSMLNLTGCVWRLCPNGNDTGMCVTDGGDSADMSMNCSWTRVSELCTGTDQNRLKLILKRVFVLTYSHVYPVVENVATGGEGDTGDASDTTSSTEFSQAKFDMSSFIGGIILVLSLQAGGFFAMRFLKSKEQSNYDPIEQPQ</sequence>